<dbReference type="AlphaFoldDB" id="A0A9W6WX81"/>
<sequence>MYSMFPMVERSYRVNITDEIERDLRFLGQSRVDALTSPFAMKFLKEKSGVKLYELCEKEFYTMKAVTTVNAPIQEVMHMLRMDSTSQLRETMGEIFGTLFLDGVVLYKKPDSPTRPNESLSVSWTALQASKPNLPHRDYVVLRYNDVFEKNLEHGSMYHNSGSGLYIGASIWESIELDGCEPLPPSQNVVRLRLRRSGIVVEEAGHDGTLEISLFLSESHPGRDAVSTLTRSWMTKVVGCVSQIPNALLTRALGSQSLLTKRDFRKDGPNCYLCYKTFSVFRRKHHCRVCGDVVCSSCSEMKTLRQASGNREVRLCSQCRATSTTSILSSTSDSNSNSVSVATESHRSQPSFTSSFDGHDLEASNISMSGSTANLSDVYSETTRPKSLPLKSNGSFRRQRSTDSPILNPASEPNQGIHSPVKDDFDTVSEFSEFSEFHWTDEVARPSVDELAQLEKKLTVRANTPFKYALNYSSRQEWPKAPIPVEETERLKKVRSLHLADPGRQFQEMCEYAAAELGCQIAAISFIGDKSGFLMAKVGLDKRELPRNVLMDAHAIMSTEPTIVLDATEDLRFASNPLVTDGRVRFFAGFPMVSSDGYIVGSFSVADPFAREILAGDKYLFLRNLADVAIRGIEQNTLMSLAVRRDGGNVNRVKSSIHAPPPPGVDIGNAELTMQELLRTAYTTQCQVRMQVNPLSE</sequence>
<evidence type="ECO:0000313" key="7">
    <source>
        <dbReference type="EMBL" id="GMF31374.1"/>
    </source>
</evidence>
<evidence type="ECO:0000259" key="6">
    <source>
        <dbReference type="PROSITE" id="PS50178"/>
    </source>
</evidence>
<feature type="region of interest" description="Disordered" evidence="5">
    <location>
        <begin position="377"/>
        <end position="423"/>
    </location>
</feature>
<dbReference type="PANTHER" id="PTHR43102:SF2">
    <property type="entry name" value="GAF DOMAIN-CONTAINING PROTEIN"/>
    <property type="match status" value="1"/>
</dbReference>
<dbReference type="InterPro" id="IPR023393">
    <property type="entry name" value="START-like_dom_sf"/>
</dbReference>
<proteinExistence type="predicted"/>
<dbReference type="SUPFAM" id="SSF57903">
    <property type="entry name" value="FYVE/PHD zinc finger"/>
    <property type="match status" value="1"/>
</dbReference>
<keyword evidence="1" id="KW-0479">Metal-binding</keyword>
<comment type="caution">
    <text evidence="7">The sequence shown here is derived from an EMBL/GenBank/DDBJ whole genome shotgun (WGS) entry which is preliminary data.</text>
</comment>
<dbReference type="CDD" id="cd00065">
    <property type="entry name" value="FYVE_like_SF"/>
    <property type="match status" value="1"/>
</dbReference>
<accession>A0A9W6WX81</accession>
<dbReference type="InterPro" id="IPR029016">
    <property type="entry name" value="GAF-like_dom_sf"/>
</dbReference>
<protein>
    <submittedName>
        <fullName evidence="7">Unnamed protein product</fullName>
    </submittedName>
</protein>
<keyword evidence="8" id="KW-1185">Reference proteome</keyword>
<dbReference type="SMART" id="SM00064">
    <property type="entry name" value="FYVE"/>
    <property type="match status" value="1"/>
</dbReference>
<feature type="domain" description="FYVE-type" evidence="6">
    <location>
        <begin position="265"/>
        <end position="324"/>
    </location>
</feature>
<dbReference type="InterPro" id="IPR017455">
    <property type="entry name" value="Znf_FYVE-rel"/>
</dbReference>
<evidence type="ECO:0000256" key="2">
    <source>
        <dbReference type="ARBA" id="ARBA00022771"/>
    </source>
</evidence>
<dbReference type="EMBL" id="BSXT01000630">
    <property type="protein sequence ID" value="GMF31374.1"/>
    <property type="molecule type" value="Genomic_DNA"/>
</dbReference>
<feature type="region of interest" description="Disordered" evidence="5">
    <location>
        <begin position="327"/>
        <end position="356"/>
    </location>
</feature>
<keyword evidence="3" id="KW-0862">Zinc</keyword>
<keyword evidence="2 4" id="KW-0863">Zinc-finger</keyword>
<dbReference type="SUPFAM" id="SSF55781">
    <property type="entry name" value="GAF domain-like"/>
    <property type="match status" value="1"/>
</dbReference>
<dbReference type="GO" id="GO:0008270">
    <property type="term" value="F:zinc ion binding"/>
    <property type="evidence" value="ECO:0007669"/>
    <property type="project" value="UniProtKB-KW"/>
</dbReference>
<dbReference type="InterPro" id="IPR013083">
    <property type="entry name" value="Znf_RING/FYVE/PHD"/>
</dbReference>
<evidence type="ECO:0000256" key="3">
    <source>
        <dbReference type="ARBA" id="ARBA00022833"/>
    </source>
</evidence>
<evidence type="ECO:0000313" key="8">
    <source>
        <dbReference type="Proteomes" id="UP001165121"/>
    </source>
</evidence>
<dbReference type="SUPFAM" id="SSF55961">
    <property type="entry name" value="Bet v1-like"/>
    <property type="match status" value="1"/>
</dbReference>
<evidence type="ECO:0000256" key="5">
    <source>
        <dbReference type="SAM" id="MobiDB-lite"/>
    </source>
</evidence>
<dbReference type="InterPro" id="IPR011011">
    <property type="entry name" value="Znf_FYVE_PHD"/>
</dbReference>
<dbReference type="PANTHER" id="PTHR43102">
    <property type="entry name" value="SLR1143 PROTEIN"/>
    <property type="match status" value="1"/>
</dbReference>
<evidence type="ECO:0000256" key="1">
    <source>
        <dbReference type="ARBA" id="ARBA00022723"/>
    </source>
</evidence>
<dbReference type="Gene3D" id="3.30.530.20">
    <property type="match status" value="1"/>
</dbReference>
<dbReference type="Pfam" id="PF01363">
    <property type="entry name" value="FYVE"/>
    <property type="match status" value="1"/>
</dbReference>
<evidence type="ECO:0000256" key="4">
    <source>
        <dbReference type="PROSITE-ProRule" id="PRU00091"/>
    </source>
</evidence>
<gene>
    <name evidence="7" type="ORF">Pfra01_000718400</name>
</gene>
<reference evidence="7" key="1">
    <citation type="submission" date="2023-04" db="EMBL/GenBank/DDBJ databases">
        <title>Phytophthora fragariaefolia NBRC 109709.</title>
        <authorList>
            <person name="Ichikawa N."/>
            <person name="Sato H."/>
            <person name="Tonouchi N."/>
        </authorList>
    </citation>
    <scope>NUCLEOTIDE SEQUENCE</scope>
    <source>
        <strain evidence="7">NBRC 109709</strain>
    </source>
</reference>
<dbReference type="Gene3D" id="3.30.40.10">
    <property type="entry name" value="Zinc/RING finger domain, C3HC4 (zinc finger)"/>
    <property type="match status" value="1"/>
</dbReference>
<dbReference type="InterPro" id="IPR000306">
    <property type="entry name" value="Znf_FYVE"/>
</dbReference>
<dbReference type="Proteomes" id="UP001165121">
    <property type="component" value="Unassembled WGS sequence"/>
</dbReference>
<feature type="compositionally biased region" description="Low complexity" evidence="5">
    <location>
        <begin position="327"/>
        <end position="343"/>
    </location>
</feature>
<organism evidence="7 8">
    <name type="scientific">Phytophthora fragariaefolia</name>
    <dbReference type="NCBI Taxonomy" id="1490495"/>
    <lineage>
        <taxon>Eukaryota</taxon>
        <taxon>Sar</taxon>
        <taxon>Stramenopiles</taxon>
        <taxon>Oomycota</taxon>
        <taxon>Peronosporomycetes</taxon>
        <taxon>Peronosporales</taxon>
        <taxon>Peronosporaceae</taxon>
        <taxon>Phytophthora</taxon>
    </lineage>
</organism>
<dbReference type="OrthoDB" id="303614at2759"/>
<dbReference type="Gene3D" id="3.30.450.40">
    <property type="match status" value="1"/>
</dbReference>
<dbReference type="PROSITE" id="PS50178">
    <property type="entry name" value="ZF_FYVE"/>
    <property type="match status" value="1"/>
</dbReference>
<name>A0A9W6WX81_9STRA</name>